<evidence type="ECO:0000313" key="2">
    <source>
        <dbReference type="Proteomes" id="UP000019423"/>
    </source>
</evidence>
<dbReference type="PATRIC" id="fig|1227739.3.peg.224"/>
<organism evidence="1 2">
    <name type="scientific">Hymenobacter swuensis DY53</name>
    <dbReference type="NCBI Taxonomy" id="1227739"/>
    <lineage>
        <taxon>Bacteria</taxon>
        <taxon>Pseudomonadati</taxon>
        <taxon>Bacteroidota</taxon>
        <taxon>Cytophagia</taxon>
        <taxon>Cytophagales</taxon>
        <taxon>Hymenobacteraceae</taxon>
        <taxon>Hymenobacter</taxon>
    </lineage>
</organism>
<evidence type="ECO:0000313" key="1">
    <source>
        <dbReference type="EMBL" id="AHJ95530.1"/>
    </source>
</evidence>
<keyword evidence="2" id="KW-1185">Reference proteome</keyword>
<protein>
    <submittedName>
        <fullName evidence="1">Uncharacterized protein</fullName>
    </submittedName>
</protein>
<dbReference type="HOGENOM" id="CLU_050817_0_0_10"/>
<dbReference type="AlphaFoldDB" id="W8F137"/>
<keyword evidence="1" id="KW-0614">Plasmid</keyword>
<dbReference type="EMBL" id="CP007144">
    <property type="protein sequence ID" value="AHJ95530.1"/>
    <property type="molecule type" value="Genomic_DNA"/>
</dbReference>
<dbReference type="OrthoDB" id="6402335at2"/>
<dbReference type="RefSeq" id="WP_155832759.1">
    <property type="nucleotide sequence ID" value="NZ_CP007144.1"/>
</dbReference>
<geneLocation type="plasmid" evidence="1 2">
    <name>pHsw1</name>
</geneLocation>
<proteinExistence type="predicted"/>
<dbReference type="eggNOG" id="ENOG502ZEE9">
    <property type="taxonomic scope" value="Bacteria"/>
</dbReference>
<name>W8F137_9BACT</name>
<accession>W8F137</accession>
<dbReference type="KEGG" id="hsw:Hsw_PA0197"/>
<reference evidence="1 2" key="1">
    <citation type="submission" date="2014-01" db="EMBL/GenBank/DDBJ databases">
        <title>Complete sequence of plasmid1 of ionizing-radiation resistance bacterium Hymenobacter swuensis DY53.</title>
        <authorList>
            <person name="Jung J.-H."/>
            <person name="Jeong S.-W."/>
            <person name="Joe M.-H."/>
            <person name="Cho y.-j."/>
            <person name="Kim M.-K."/>
            <person name="Lim S.-Y."/>
        </authorList>
    </citation>
    <scope>NUCLEOTIDE SEQUENCE [LARGE SCALE GENOMIC DNA]</scope>
    <source>
        <strain evidence="1 2">DY53</strain>
        <plasmid evidence="1 2">pHsw1</plasmid>
    </source>
</reference>
<dbReference type="Proteomes" id="UP000019423">
    <property type="component" value="Plasmid pHsw1"/>
</dbReference>
<sequence>MDDTRQSFSSFYQPSFFRMNLATPKSVSDLNNFPEEVWPAYLHEYVHFLQDISTSDGLSNAATVINYIRYGVSQVKEGKPLPLEVPPDAIIAPQQQLRAIYLGAGLKQNPKDKSVIDVRLEDSGIVLPDERIPKQVVVEFASGEQFLFGSFWIGESMANIVEGLIYPQEKIPVRVAYHAAELVVQHIYPVLANQSRENVLALCDASLLFWHPGQSFVMVLKKMREEQWLPTVPEDIYDFSRKNIQFDYEEISTVEGLLAYSAAQAIEFTTSVFTADKFLPNARWIREIILRAELLRNKQPAFILQLVRGGPLKTNRFFAWLLNWLGSPLTTNNDDEGSLAPMADFSDIADMHLDLFRAMRQVTALFMEGKVACEMKSYCQRSQEEQDQPDFVDSRCTNAPWQRCKDQNLCAFGAIWRMWGLTDVVPHFASAAT</sequence>
<gene>
    <name evidence="1" type="ORF">Hsw_PA0197</name>
</gene>